<sequence>MKQVVETLVNTLSRNSAYSKRIRHRYKTFWNNPDAEKIRNTQMDFQDPLHKWTDAVHWQRKLSNKYNAREFAKMHGCKVADLYWHGRNLDSLDFETLPDHYIIRPTIGHSCNSVYMMAHGFNLFDKKRHTPSEIKTSLKRELAANPFLEFMVEEFLINEAGRHEILNDYKFFTFNGNIAGVGVINRFSPTSGFQTAYTEDWKPTKRLVRVHDLGPTQPPPNCLDEMINAVKRLSKAYEIFVRIDFYATSKGAVFGEFSPTPLVGNCSSFYANKIFKAYWDKYCKGMIVWLLPVFELAMDCL</sequence>
<name>A0A7K1Y5A5_9SPHI</name>
<organism evidence="1 2">
    <name type="scientific">Hufsiella arboris</name>
    <dbReference type="NCBI Taxonomy" id="2695275"/>
    <lineage>
        <taxon>Bacteria</taxon>
        <taxon>Pseudomonadati</taxon>
        <taxon>Bacteroidota</taxon>
        <taxon>Sphingobacteriia</taxon>
        <taxon>Sphingobacteriales</taxon>
        <taxon>Sphingobacteriaceae</taxon>
        <taxon>Hufsiella</taxon>
    </lineage>
</organism>
<evidence type="ECO:0008006" key="3">
    <source>
        <dbReference type="Google" id="ProtNLM"/>
    </source>
</evidence>
<evidence type="ECO:0000313" key="2">
    <source>
        <dbReference type="Proteomes" id="UP000466586"/>
    </source>
</evidence>
<gene>
    <name evidence="1" type="ORF">GS399_02205</name>
</gene>
<dbReference type="RefSeq" id="WP_160842934.1">
    <property type="nucleotide sequence ID" value="NZ_WVHT01000001.1"/>
</dbReference>
<accession>A0A7K1Y5A5</accession>
<keyword evidence="2" id="KW-1185">Reference proteome</keyword>
<dbReference type="Pfam" id="PF14305">
    <property type="entry name" value="ATPgrasp_TupA"/>
    <property type="match status" value="1"/>
</dbReference>
<dbReference type="Proteomes" id="UP000466586">
    <property type="component" value="Unassembled WGS sequence"/>
</dbReference>
<evidence type="ECO:0000313" key="1">
    <source>
        <dbReference type="EMBL" id="MXV49767.1"/>
    </source>
</evidence>
<dbReference type="InterPro" id="IPR029465">
    <property type="entry name" value="ATPgrasp_TupA"/>
</dbReference>
<dbReference type="EMBL" id="WVHT01000001">
    <property type="protein sequence ID" value="MXV49767.1"/>
    <property type="molecule type" value="Genomic_DNA"/>
</dbReference>
<reference evidence="1 2" key="1">
    <citation type="submission" date="2019-11" db="EMBL/GenBank/DDBJ databases">
        <title>Pedobacter sp. HMF7647 Genome sequencing and assembly.</title>
        <authorList>
            <person name="Kang H."/>
            <person name="Kim H."/>
            <person name="Joh K."/>
        </authorList>
    </citation>
    <scope>NUCLEOTIDE SEQUENCE [LARGE SCALE GENOMIC DNA]</scope>
    <source>
        <strain evidence="1 2">HMF7647</strain>
    </source>
</reference>
<protein>
    <recommendedName>
        <fullName evidence="3">ATP-grasp domain-containing protein</fullName>
    </recommendedName>
</protein>
<comment type="caution">
    <text evidence="1">The sequence shown here is derived from an EMBL/GenBank/DDBJ whole genome shotgun (WGS) entry which is preliminary data.</text>
</comment>
<proteinExistence type="predicted"/>
<dbReference type="AlphaFoldDB" id="A0A7K1Y5A5"/>